<comment type="pathway">
    <text evidence="1 11">Purine metabolism; IMP biosynthesis via de novo pathway; 5-amino-1-(5-phospho-D-ribosyl)imidazole-4-carboxamide from 5-amino-1-(5-phospho-D-ribosyl)imidazole-4-carboxylate: step 1/2.</text>
</comment>
<dbReference type="Gene3D" id="3.30.470.20">
    <property type="entry name" value="ATP-grasp fold, B domain"/>
    <property type="match status" value="1"/>
</dbReference>
<evidence type="ECO:0000256" key="1">
    <source>
        <dbReference type="ARBA" id="ARBA00004672"/>
    </source>
</evidence>
<evidence type="ECO:0000256" key="8">
    <source>
        <dbReference type="ARBA" id="ARBA00022840"/>
    </source>
</evidence>
<organism evidence="13 14">
    <name type="scientific">Evansella vedderi</name>
    <dbReference type="NCBI Taxonomy" id="38282"/>
    <lineage>
        <taxon>Bacteria</taxon>
        <taxon>Bacillati</taxon>
        <taxon>Bacillota</taxon>
        <taxon>Bacilli</taxon>
        <taxon>Bacillales</taxon>
        <taxon>Bacillaceae</taxon>
        <taxon>Evansella</taxon>
    </lineage>
</organism>
<dbReference type="InterPro" id="IPR033934">
    <property type="entry name" value="SAICAR_synt_PurC"/>
</dbReference>
<evidence type="ECO:0000256" key="10">
    <source>
        <dbReference type="ARBA" id="ARBA00048475"/>
    </source>
</evidence>
<dbReference type="InterPro" id="IPR028923">
    <property type="entry name" value="SAICAR_synt/ADE2_N"/>
</dbReference>
<gene>
    <name evidence="11" type="primary">purC</name>
    <name evidence="13" type="ORF">J2S74_001443</name>
</gene>
<evidence type="ECO:0000256" key="2">
    <source>
        <dbReference type="ARBA" id="ARBA00010190"/>
    </source>
</evidence>
<keyword evidence="8 11" id="KW-0067">ATP-binding</keyword>
<evidence type="ECO:0000313" key="14">
    <source>
        <dbReference type="Proteomes" id="UP001230005"/>
    </source>
</evidence>
<dbReference type="EMBL" id="JAUSUG010000004">
    <property type="protein sequence ID" value="MDQ0254070.1"/>
    <property type="molecule type" value="Genomic_DNA"/>
</dbReference>
<evidence type="ECO:0000256" key="6">
    <source>
        <dbReference type="ARBA" id="ARBA00022741"/>
    </source>
</evidence>
<dbReference type="NCBIfam" id="TIGR00081">
    <property type="entry name" value="purC"/>
    <property type="match status" value="1"/>
</dbReference>
<comment type="caution">
    <text evidence="13">The sequence shown here is derived from an EMBL/GenBank/DDBJ whole genome shotgun (WGS) entry which is preliminary data.</text>
</comment>
<comment type="similarity">
    <text evidence="2 11">Belongs to the SAICAR synthetase family.</text>
</comment>
<evidence type="ECO:0000313" key="13">
    <source>
        <dbReference type="EMBL" id="MDQ0254070.1"/>
    </source>
</evidence>
<evidence type="ECO:0000256" key="9">
    <source>
        <dbReference type="ARBA" id="ARBA00030409"/>
    </source>
</evidence>
<dbReference type="PROSITE" id="PS01057">
    <property type="entry name" value="SAICAR_SYNTHETASE_1"/>
    <property type="match status" value="1"/>
</dbReference>
<proteinExistence type="inferred from homology"/>
<keyword evidence="6 11" id="KW-0547">Nucleotide-binding</keyword>
<dbReference type="InterPro" id="IPR018236">
    <property type="entry name" value="SAICAR_synthetase_CS"/>
</dbReference>
<protein>
    <recommendedName>
        <fullName evidence="4 11">Phosphoribosylaminoimidazole-succinocarboxamide synthase</fullName>
        <ecNumber evidence="3 11">6.3.2.6</ecNumber>
    </recommendedName>
    <alternativeName>
        <fullName evidence="9 11">SAICAR synthetase</fullName>
    </alternativeName>
</protein>
<evidence type="ECO:0000256" key="7">
    <source>
        <dbReference type="ARBA" id="ARBA00022755"/>
    </source>
</evidence>
<reference evidence="13 14" key="1">
    <citation type="submission" date="2023-07" db="EMBL/GenBank/DDBJ databases">
        <title>Genomic Encyclopedia of Type Strains, Phase IV (KMG-IV): sequencing the most valuable type-strain genomes for metagenomic binning, comparative biology and taxonomic classification.</title>
        <authorList>
            <person name="Goeker M."/>
        </authorList>
    </citation>
    <scope>NUCLEOTIDE SEQUENCE [LARGE SCALE GENOMIC DNA]</scope>
    <source>
        <strain evidence="13 14">DSM 9768</strain>
    </source>
</reference>
<dbReference type="InterPro" id="IPR050089">
    <property type="entry name" value="SAICAR_synthetase"/>
</dbReference>
<sequence length="237" mass="26982">MIKGACLYEGKAKRIYATEEPEVLWVEYKDDATAFNGEKKDVLEGKGRLNNEISSLIFTQLKEEGIESHFIERLSSNEQLVKKVSIVPIEVVVRNVAAGSLVKRLGFERGTVFAPPIVEFYYKDDDLGDPLMTEEHIRVMEIASVEEVEQLKSMALKVNEHLKRLFKNIGIQLVDFKLEFGRDHTGAILLADEISPDTCRLWDEKTGESFDKDLFRFQLGNLQDGYETILTRLGGHK</sequence>
<dbReference type="RefSeq" id="WP_307323511.1">
    <property type="nucleotide sequence ID" value="NZ_JAUSUG010000004.1"/>
</dbReference>
<keyword evidence="7 11" id="KW-0658">Purine biosynthesis</keyword>
<accession>A0ABT9ZS72</accession>
<dbReference type="PROSITE" id="PS01058">
    <property type="entry name" value="SAICAR_SYNTHETASE_2"/>
    <property type="match status" value="1"/>
</dbReference>
<evidence type="ECO:0000256" key="4">
    <source>
        <dbReference type="ARBA" id="ARBA00016460"/>
    </source>
</evidence>
<dbReference type="GO" id="GO:0004639">
    <property type="term" value="F:phosphoribosylaminoimidazolesuccinocarboxamide synthase activity"/>
    <property type="evidence" value="ECO:0007669"/>
    <property type="project" value="UniProtKB-EC"/>
</dbReference>
<dbReference type="Proteomes" id="UP001230005">
    <property type="component" value="Unassembled WGS sequence"/>
</dbReference>
<evidence type="ECO:0000259" key="12">
    <source>
        <dbReference type="Pfam" id="PF01259"/>
    </source>
</evidence>
<evidence type="ECO:0000256" key="11">
    <source>
        <dbReference type="HAMAP-Rule" id="MF_00137"/>
    </source>
</evidence>
<dbReference type="CDD" id="cd01415">
    <property type="entry name" value="SAICAR_synt_PurC"/>
    <property type="match status" value="1"/>
</dbReference>
<dbReference type="HAMAP" id="MF_00137">
    <property type="entry name" value="SAICAR_synth"/>
    <property type="match status" value="1"/>
</dbReference>
<dbReference type="SUPFAM" id="SSF56104">
    <property type="entry name" value="SAICAR synthase-like"/>
    <property type="match status" value="1"/>
</dbReference>
<dbReference type="EC" id="6.3.2.6" evidence="3 11"/>
<comment type="catalytic activity">
    <reaction evidence="10 11">
        <text>5-amino-1-(5-phospho-D-ribosyl)imidazole-4-carboxylate + L-aspartate + ATP = (2S)-2-[5-amino-1-(5-phospho-beta-D-ribosyl)imidazole-4-carboxamido]succinate + ADP + phosphate + 2 H(+)</text>
        <dbReference type="Rhea" id="RHEA:22628"/>
        <dbReference type="ChEBI" id="CHEBI:15378"/>
        <dbReference type="ChEBI" id="CHEBI:29991"/>
        <dbReference type="ChEBI" id="CHEBI:30616"/>
        <dbReference type="ChEBI" id="CHEBI:43474"/>
        <dbReference type="ChEBI" id="CHEBI:58443"/>
        <dbReference type="ChEBI" id="CHEBI:77657"/>
        <dbReference type="ChEBI" id="CHEBI:456216"/>
        <dbReference type="EC" id="6.3.2.6"/>
    </reaction>
</comment>
<evidence type="ECO:0000256" key="3">
    <source>
        <dbReference type="ARBA" id="ARBA00012217"/>
    </source>
</evidence>
<dbReference type="InterPro" id="IPR001636">
    <property type="entry name" value="SAICAR_synth"/>
</dbReference>
<dbReference type="PANTHER" id="PTHR43599">
    <property type="entry name" value="MULTIFUNCTIONAL PROTEIN ADE2"/>
    <property type="match status" value="1"/>
</dbReference>
<keyword evidence="5 11" id="KW-0436">Ligase</keyword>
<dbReference type="PANTHER" id="PTHR43599:SF3">
    <property type="entry name" value="SI:DKEY-6E2.2"/>
    <property type="match status" value="1"/>
</dbReference>
<evidence type="ECO:0000256" key="5">
    <source>
        <dbReference type="ARBA" id="ARBA00022598"/>
    </source>
</evidence>
<dbReference type="Gene3D" id="3.30.200.20">
    <property type="entry name" value="Phosphorylase Kinase, domain 1"/>
    <property type="match status" value="1"/>
</dbReference>
<name>A0ABT9ZS72_9BACI</name>
<feature type="domain" description="SAICAR synthetase/ADE2 N-terminal" evidence="12">
    <location>
        <begin position="7"/>
        <end position="232"/>
    </location>
</feature>
<keyword evidence="14" id="KW-1185">Reference proteome</keyword>
<dbReference type="Pfam" id="PF01259">
    <property type="entry name" value="SAICAR_synt"/>
    <property type="match status" value="1"/>
</dbReference>